<dbReference type="EMBL" id="LSMT01000341">
    <property type="protein sequence ID" value="PFX19874.1"/>
    <property type="molecule type" value="Genomic_DNA"/>
</dbReference>
<dbReference type="FunFam" id="2.60.40.790:FF:000012">
    <property type="entry name" value="SGT1 homolog, MIS12 kinetochore complex assembly cochaperone"/>
    <property type="match status" value="1"/>
</dbReference>
<dbReference type="PROSITE" id="PS51203">
    <property type="entry name" value="CS"/>
    <property type="match status" value="1"/>
</dbReference>
<dbReference type="GO" id="GO:0051087">
    <property type="term" value="F:protein-folding chaperone binding"/>
    <property type="evidence" value="ECO:0007669"/>
    <property type="project" value="InterPro"/>
</dbReference>
<dbReference type="OrthoDB" id="10044919at2759"/>
<dbReference type="InterPro" id="IPR008978">
    <property type="entry name" value="HSP20-like_chaperone"/>
</dbReference>
<evidence type="ECO:0000259" key="9">
    <source>
        <dbReference type="PROSITE" id="PS51048"/>
    </source>
</evidence>
<evidence type="ECO:0000256" key="6">
    <source>
        <dbReference type="PROSITE-ProRule" id="PRU00339"/>
    </source>
</evidence>
<dbReference type="Gene3D" id="1.20.1070.10">
    <property type="entry name" value="Rhodopsin 7-helix transmembrane proteins"/>
    <property type="match status" value="1"/>
</dbReference>
<dbReference type="InterPro" id="IPR000276">
    <property type="entry name" value="GPCR_Rhodpsn"/>
</dbReference>
<dbReference type="Proteomes" id="UP000225706">
    <property type="component" value="Unassembled WGS sequence"/>
</dbReference>
<dbReference type="SUPFAM" id="SSF81321">
    <property type="entry name" value="Family A G protein-coupled receptor-like"/>
    <property type="match status" value="1"/>
</dbReference>
<dbReference type="PANTHER" id="PTHR45862">
    <property type="entry name" value="PROTEIN SGT1 HOMOLOG"/>
    <property type="match status" value="1"/>
</dbReference>
<proteinExistence type="inferred from homology"/>
<keyword evidence="5 8" id="KW-0472">Membrane</keyword>
<dbReference type="Pfam" id="PF05002">
    <property type="entry name" value="SGS"/>
    <property type="match status" value="1"/>
</dbReference>
<keyword evidence="3 8" id="KW-0812">Transmembrane</keyword>
<dbReference type="PROSITE" id="PS00237">
    <property type="entry name" value="G_PROTEIN_RECEP_F1_1"/>
    <property type="match status" value="1"/>
</dbReference>
<dbReference type="CDD" id="cd06489">
    <property type="entry name" value="p23_CS_hSgt1_like"/>
    <property type="match status" value="1"/>
</dbReference>
<accession>A0A2B4RN65</accession>
<protein>
    <submittedName>
        <fullName evidence="11">Suppressor of G2 allele of SKP1-like</fullName>
    </submittedName>
</protein>
<dbReference type="InterPro" id="IPR019734">
    <property type="entry name" value="TPR_rpt"/>
</dbReference>
<feature type="region of interest" description="Disordered" evidence="7">
    <location>
        <begin position="63"/>
        <end position="92"/>
    </location>
</feature>
<sequence>MHLAQNIDANALLGHAAGDIIGLRRERIRPMLKPEYASLCTKESQDNVSKHLFGEDLAKQERGAKETGAIGKKIGANAHKKPMGPTRPYYSKNEFRRDREVTVKGKWTFDDATCQFVGFTTAMLATGSIYSMALIAINRYFLMVKSNLHHKKNPQDERSNSEALFKKEGNNAFVDDDFELAVKKYSGAIDLNAYDADCYLKRAAAFMKLENYQAAAADASSAASLEPDSSKAHTRKGMALFHLEDFRVAREAFSDALKLDQENKELKMWIRKCDAELDLAENEAKQDENSPETVMVGVASGEDSQLKQKGDNTKEAEAASKVNQQPPVVKPMASDGHTASVTGPPSSVLAAIDGQSNQEQPEQQYTVSKPRYDWYQTETQVIVTLMIKNVKEENVNVEYGDQTLSATVKLPSGSDFSLEVDLAHAINPAQCKTRIMSTKVELKMKKTEGIRWSSLEATDDTVCKPFPTKDETKDPGDMVHKYPTSRHVGKDWDKVAAQIAKEEKEEKLEGEAALNQLFQQIYGDGSEEVRKAMNKSFVESGGTVLSTNWDEVKKGHVDCKPPDGMEYKKWDS</sequence>
<dbReference type="InterPro" id="IPR007052">
    <property type="entry name" value="CS_dom"/>
</dbReference>
<evidence type="ECO:0000256" key="8">
    <source>
        <dbReference type="SAM" id="Phobius"/>
    </source>
</evidence>
<keyword evidence="4 8" id="KW-1133">Transmembrane helix</keyword>
<evidence type="ECO:0000256" key="5">
    <source>
        <dbReference type="ARBA" id="ARBA00023136"/>
    </source>
</evidence>
<reference evidence="12" key="1">
    <citation type="journal article" date="2017" name="bioRxiv">
        <title>Comparative analysis of the genomes of Stylophora pistillata and Acropora digitifera provides evidence for extensive differences between species of corals.</title>
        <authorList>
            <person name="Voolstra C.R."/>
            <person name="Li Y."/>
            <person name="Liew Y.J."/>
            <person name="Baumgarten S."/>
            <person name="Zoccola D."/>
            <person name="Flot J.-F."/>
            <person name="Tambutte S."/>
            <person name="Allemand D."/>
            <person name="Aranda M."/>
        </authorList>
    </citation>
    <scope>NUCLEOTIDE SEQUENCE [LARGE SCALE GENOMIC DNA]</scope>
</reference>
<evidence type="ECO:0000256" key="3">
    <source>
        <dbReference type="ARBA" id="ARBA00022692"/>
    </source>
</evidence>
<dbReference type="InterPro" id="IPR011990">
    <property type="entry name" value="TPR-like_helical_dom_sf"/>
</dbReference>
<comment type="similarity">
    <text evidence="2">Belongs to the SGT1 family.</text>
</comment>
<dbReference type="SMART" id="SM00028">
    <property type="entry name" value="TPR"/>
    <property type="match status" value="2"/>
</dbReference>
<dbReference type="Gene3D" id="1.25.40.10">
    <property type="entry name" value="Tetratricopeptide repeat domain"/>
    <property type="match status" value="1"/>
</dbReference>
<dbReference type="STRING" id="50429.A0A2B4RN65"/>
<dbReference type="PROSITE" id="PS50005">
    <property type="entry name" value="TPR"/>
    <property type="match status" value="2"/>
</dbReference>
<dbReference type="Pfam" id="PF04969">
    <property type="entry name" value="CS"/>
    <property type="match status" value="1"/>
</dbReference>
<evidence type="ECO:0000256" key="7">
    <source>
        <dbReference type="SAM" id="MobiDB-lite"/>
    </source>
</evidence>
<name>A0A2B4RN65_STYPI</name>
<keyword evidence="12" id="KW-1185">Reference proteome</keyword>
<feature type="repeat" description="TPR" evidence="6">
    <location>
        <begin position="196"/>
        <end position="229"/>
    </location>
</feature>
<dbReference type="GO" id="GO:0004930">
    <property type="term" value="F:G protein-coupled receptor activity"/>
    <property type="evidence" value="ECO:0007669"/>
    <property type="project" value="InterPro"/>
</dbReference>
<gene>
    <name evidence="11" type="primary">SUGT1</name>
    <name evidence="11" type="ORF">AWC38_SpisGene15705</name>
</gene>
<dbReference type="InterPro" id="IPR007699">
    <property type="entry name" value="SGS_dom"/>
</dbReference>
<comment type="subcellular location">
    <subcellularLocation>
        <location evidence="1">Membrane</location>
    </subcellularLocation>
</comment>
<dbReference type="SUPFAM" id="SSF48452">
    <property type="entry name" value="TPR-like"/>
    <property type="match status" value="1"/>
</dbReference>
<dbReference type="GO" id="GO:0005737">
    <property type="term" value="C:cytoplasm"/>
    <property type="evidence" value="ECO:0007669"/>
    <property type="project" value="UniProtKB-ARBA"/>
</dbReference>
<feature type="region of interest" description="Disordered" evidence="7">
    <location>
        <begin position="301"/>
        <end position="349"/>
    </location>
</feature>
<evidence type="ECO:0000256" key="2">
    <source>
        <dbReference type="ARBA" id="ARBA00008509"/>
    </source>
</evidence>
<dbReference type="InterPro" id="IPR044563">
    <property type="entry name" value="Sgt1-like"/>
</dbReference>
<dbReference type="Gene3D" id="2.60.40.790">
    <property type="match status" value="1"/>
</dbReference>
<feature type="transmembrane region" description="Helical" evidence="8">
    <location>
        <begin position="116"/>
        <end position="142"/>
    </location>
</feature>
<evidence type="ECO:0000313" key="11">
    <source>
        <dbReference type="EMBL" id="PFX19874.1"/>
    </source>
</evidence>
<dbReference type="CDD" id="cd00637">
    <property type="entry name" value="7tm_classA_rhodopsin-like"/>
    <property type="match status" value="1"/>
</dbReference>
<organism evidence="11 12">
    <name type="scientific">Stylophora pistillata</name>
    <name type="common">Smooth cauliflower coral</name>
    <dbReference type="NCBI Taxonomy" id="50429"/>
    <lineage>
        <taxon>Eukaryota</taxon>
        <taxon>Metazoa</taxon>
        <taxon>Cnidaria</taxon>
        <taxon>Anthozoa</taxon>
        <taxon>Hexacorallia</taxon>
        <taxon>Scleractinia</taxon>
        <taxon>Astrocoeniina</taxon>
        <taxon>Pocilloporidae</taxon>
        <taxon>Stylophora</taxon>
    </lineage>
</organism>
<dbReference type="SUPFAM" id="SSF49764">
    <property type="entry name" value="HSP20-like chaperones"/>
    <property type="match status" value="1"/>
</dbReference>
<feature type="compositionally biased region" description="Basic and acidic residues" evidence="7">
    <location>
        <begin position="304"/>
        <end position="318"/>
    </location>
</feature>
<evidence type="ECO:0000313" key="12">
    <source>
        <dbReference type="Proteomes" id="UP000225706"/>
    </source>
</evidence>
<dbReference type="PROSITE" id="PS51048">
    <property type="entry name" value="SGS"/>
    <property type="match status" value="1"/>
</dbReference>
<evidence type="ECO:0000256" key="4">
    <source>
        <dbReference type="ARBA" id="ARBA00022989"/>
    </source>
</evidence>
<keyword evidence="6" id="KW-0802">TPR repeat</keyword>
<comment type="caution">
    <text evidence="11">The sequence shown here is derived from an EMBL/GenBank/DDBJ whole genome shotgun (WGS) entry which is preliminary data.</text>
</comment>
<evidence type="ECO:0000259" key="10">
    <source>
        <dbReference type="PROSITE" id="PS51203"/>
    </source>
</evidence>
<dbReference type="AlphaFoldDB" id="A0A2B4RN65"/>
<feature type="domain" description="SGS" evidence="9">
    <location>
        <begin position="481"/>
        <end position="572"/>
    </location>
</feature>
<feature type="repeat" description="TPR" evidence="6">
    <location>
        <begin position="230"/>
        <end position="263"/>
    </location>
</feature>
<evidence type="ECO:0000256" key="1">
    <source>
        <dbReference type="ARBA" id="ARBA00004370"/>
    </source>
</evidence>
<dbReference type="GO" id="GO:0016020">
    <property type="term" value="C:membrane"/>
    <property type="evidence" value="ECO:0007669"/>
    <property type="project" value="UniProtKB-SubCell"/>
</dbReference>
<feature type="domain" description="CS" evidence="10">
    <location>
        <begin position="367"/>
        <end position="456"/>
    </location>
</feature>